<dbReference type="KEGG" id="cak:Caul_5232"/>
<dbReference type="AlphaFoldDB" id="B0T9H7"/>
<dbReference type="HOGENOM" id="CLU_273831_0_0_5"/>
<proteinExistence type="predicted"/>
<name>B0T9H7_CAUSK</name>
<reference evidence="1" key="1">
    <citation type="submission" date="2008-01" db="EMBL/GenBank/DDBJ databases">
        <title>Complete sequence of plasmid1 pCAUL01 of Caulobacter sp. K31.</title>
        <authorList>
            <consortium name="US DOE Joint Genome Institute"/>
            <person name="Copeland A."/>
            <person name="Lucas S."/>
            <person name="Lapidus A."/>
            <person name="Barry K."/>
            <person name="Glavina del Rio T."/>
            <person name="Dalin E."/>
            <person name="Tice H."/>
            <person name="Pitluck S."/>
            <person name="Bruce D."/>
            <person name="Goodwin L."/>
            <person name="Thompson L.S."/>
            <person name="Brettin T."/>
            <person name="Detter J.C."/>
            <person name="Han C."/>
            <person name="Schmutz J."/>
            <person name="Larimer F."/>
            <person name="Land M."/>
            <person name="Hauser L."/>
            <person name="Kyrpides N."/>
            <person name="Kim E."/>
            <person name="Stephens C."/>
            <person name="Richardson P."/>
        </authorList>
    </citation>
    <scope>NUCLEOTIDE SEQUENCE [LARGE SCALE GENOMIC DNA]</scope>
    <source>
        <plasmid evidence="1">K31</plasmid>
        <plasmid evidence="1">pCAUL01</plasmid>
    </source>
</reference>
<evidence type="ECO:0000313" key="1">
    <source>
        <dbReference type="EMBL" id="ABZ74352.1"/>
    </source>
</evidence>
<geneLocation type="plasmid" evidence="1">
    <name>pCAUL01</name>
</geneLocation>
<sequence>MTRFTSFPHYPHHTRQTLRGRFARHLRHGDRAGLLSEDTTVSDATMLAVLRGAVFEPGLGHERFAETYRTQPGGAEKPTFETLISDGWVWASGDRVFVPWPLRNALHETDDPQLKPLAAALKAAPPDRVSFPASARYDAALGPLIAKLTTPEDLRAYVCPTPSWVAARLWEETRGGSDPRARLRGWLDRWRMLGRPDLVPRKVWRPSDLVEFWTAAVELLCAEPTLLDWDQTFAAFDRLMGLTHGRSAMAKPKPLPLTLVERAIWLDTRPQDELVFHAFAHDRLTSLARMLFADLAASDALGALGDLPARLLERTAQIPELFWGLVRSAEAEPTLLADMVLSPRLAAAGFRAIEHRRTNDQGFDGWINEQDNARGRREAIEDGAAMLAAHIDGGADPVELAVLLDSAHEAASDLRAVDHAEPVLTALRGVAAALPAPSQQAMIAALVRRLALDTPRANRLAAILELAAFGGVVDPPHAEAVVDFYVQAIGPEGIKPSVNRLDASNAATLVSLAVGSAELWARFNAFSDGKAAFAKMAEGEDNEFTVARRVAEALRAHIRVLARAVQGAGSPTPDLVDALVKTTRYAARADWPRGRVEGFSPEFERGVSLRADDRPLADDLAGALNRLSGASHRGLLDAILETEEPTILAELLTQVSVASRPDIERRLRALKPDAAAPISFLTSAQARVQALLAAGLVDVAADYIDEERRLAPGRNIPGRALEAFKAQLRLAALREDWPALWSAKPPADFNVVDKEAAEDSIRFHQGLAAFAEPDGAGLGKAEAIFEGLARRKRHMIPYRINLMAAQMSRLLVADLFTKLSGEDLRRAHAILRESETIKGSTSGERRNLAHNRALLLLAAGAPQRALEVLSQSDLGEPEANASAFRAVAFNRLDDGRQALVILDAAIARFGPVEVLVAARAHIQSGAPFDSLAATVQTDERMLSVKSAMTDLRALDPERQAGALGHDQGLDGLVIDHVAQVAASLINLAPEMRRLGMDLEDNISGLVRELLAARVQLLGWSAPDQSRGGRTGKANAGERDIVLRRDATELAVIEAVMCRKAPDTQTGRQDLAFHFQKLLAYSQCGLFVHLTYGLISEPERIGPVLEDIARTSAPPAFAFRDLQPLTLHGGPAGFVARYAQADREVKVVFIVVDLAQVQQIATAVHARAPKPAGA</sequence>
<accession>B0T9H7</accession>
<keyword evidence="1" id="KW-0614">Plasmid</keyword>
<organism evidence="1">
    <name type="scientific">Caulobacter sp. (strain K31)</name>
    <dbReference type="NCBI Taxonomy" id="366602"/>
    <lineage>
        <taxon>Bacteria</taxon>
        <taxon>Pseudomonadati</taxon>
        <taxon>Pseudomonadota</taxon>
        <taxon>Alphaproteobacteria</taxon>
        <taxon>Caulobacterales</taxon>
        <taxon>Caulobacteraceae</taxon>
        <taxon>Caulobacter</taxon>
    </lineage>
</organism>
<dbReference type="EMBL" id="CP000928">
    <property type="protein sequence ID" value="ABZ74352.1"/>
    <property type="molecule type" value="Genomic_DNA"/>
</dbReference>
<protein>
    <submittedName>
        <fullName evidence="1">Uncharacterized protein</fullName>
    </submittedName>
</protein>
<gene>
    <name evidence="1" type="ordered locus">Caul_5232</name>
</gene>